<name>A0A9P7DJD8_9AGAM</name>
<dbReference type="AlphaFoldDB" id="A0A9P7DJD8"/>
<reference evidence="1" key="1">
    <citation type="journal article" date="2020" name="New Phytol.">
        <title>Comparative genomics reveals dynamic genome evolution in host specialist ectomycorrhizal fungi.</title>
        <authorList>
            <person name="Lofgren L.A."/>
            <person name="Nguyen N.H."/>
            <person name="Vilgalys R."/>
            <person name="Ruytinx J."/>
            <person name="Liao H.L."/>
            <person name="Branco S."/>
            <person name="Kuo A."/>
            <person name="LaButti K."/>
            <person name="Lipzen A."/>
            <person name="Andreopoulos W."/>
            <person name="Pangilinan J."/>
            <person name="Riley R."/>
            <person name="Hundley H."/>
            <person name="Na H."/>
            <person name="Barry K."/>
            <person name="Grigoriev I.V."/>
            <person name="Stajich J.E."/>
            <person name="Kennedy P.G."/>
        </authorList>
    </citation>
    <scope>NUCLEOTIDE SEQUENCE</scope>
    <source>
        <strain evidence="1">MN1</strain>
    </source>
</reference>
<evidence type="ECO:0000313" key="2">
    <source>
        <dbReference type="Proteomes" id="UP000807769"/>
    </source>
</evidence>
<proteinExistence type="predicted"/>
<dbReference type="OrthoDB" id="3253976at2759"/>
<dbReference type="EMBL" id="JABBWG010000309">
    <property type="protein sequence ID" value="KAG1795577.1"/>
    <property type="molecule type" value="Genomic_DNA"/>
</dbReference>
<gene>
    <name evidence="1" type="ORF">BJ212DRAFT_1410329</name>
</gene>
<sequence>MRNGSSDHSPPLDTMTIPCITMVGTRPIFYLVPVTKALSNAVATGQYPEAKTTVVKCVTSLGHNRRISEGMETLEYRRVAFERFLAFKALAKEHW</sequence>
<comment type="caution">
    <text evidence="1">The sequence shown here is derived from an EMBL/GenBank/DDBJ whole genome shotgun (WGS) entry which is preliminary data.</text>
</comment>
<protein>
    <submittedName>
        <fullName evidence="1">Uncharacterized protein</fullName>
    </submittedName>
</protein>
<evidence type="ECO:0000313" key="1">
    <source>
        <dbReference type="EMBL" id="KAG1795577.1"/>
    </source>
</evidence>
<dbReference type="RefSeq" id="XP_041185251.1">
    <property type="nucleotide sequence ID" value="XM_041337475.1"/>
</dbReference>
<dbReference type="Proteomes" id="UP000807769">
    <property type="component" value="Unassembled WGS sequence"/>
</dbReference>
<keyword evidence="2" id="KW-1185">Reference proteome</keyword>
<accession>A0A9P7DJD8</accession>
<dbReference type="GeneID" id="64631491"/>
<organism evidence="1 2">
    <name type="scientific">Suillus subaureus</name>
    <dbReference type="NCBI Taxonomy" id="48587"/>
    <lineage>
        <taxon>Eukaryota</taxon>
        <taxon>Fungi</taxon>
        <taxon>Dikarya</taxon>
        <taxon>Basidiomycota</taxon>
        <taxon>Agaricomycotina</taxon>
        <taxon>Agaricomycetes</taxon>
        <taxon>Agaricomycetidae</taxon>
        <taxon>Boletales</taxon>
        <taxon>Suillineae</taxon>
        <taxon>Suillaceae</taxon>
        <taxon>Suillus</taxon>
    </lineage>
</organism>